<dbReference type="AlphaFoldDB" id="A0A3N0CS44"/>
<proteinExistence type="predicted"/>
<evidence type="ECO:0000313" key="2">
    <source>
        <dbReference type="Proteomes" id="UP000267128"/>
    </source>
</evidence>
<dbReference type="RefSeq" id="WP_123225722.1">
    <property type="nucleotide sequence ID" value="NZ_RJSE01000001.1"/>
</dbReference>
<sequence>MSAVTPHERRVVLSQVPLASGRDDDAIIAAVQYVVDQHVAAERTRWATKFADAANRGQADLEAILMGRDKAVLDPVRVLLASLAADLKDAKPEHFSIGLMVGRVKELQAAAGTDPAADGGAT</sequence>
<organism evidence="1 2">
    <name type="scientific">Nocardioides marmoriginsengisoli</name>
    <dbReference type="NCBI Taxonomy" id="661483"/>
    <lineage>
        <taxon>Bacteria</taxon>
        <taxon>Bacillati</taxon>
        <taxon>Actinomycetota</taxon>
        <taxon>Actinomycetes</taxon>
        <taxon>Propionibacteriales</taxon>
        <taxon>Nocardioidaceae</taxon>
        <taxon>Nocardioides</taxon>
    </lineage>
</organism>
<keyword evidence="2" id="KW-1185">Reference proteome</keyword>
<evidence type="ECO:0000313" key="1">
    <source>
        <dbReference type="EMBL" id="RNL66277.1"/>
    </source>
</evidence>
<protein>
    <submittedName>
        <fullName evidence="1">Uncharacterized protein</fullName>
    </submittedName>
</protein>
<comment type="caution">
    <text evidence="1">The sequence shown here is derived from an EMBL/GenBank/DDBJ whole genome shotgun (WGS) entry which is preliminary data.</text>
</comment>
<name>A0A3N0CS44_9ACTN</name>
<accession>A0A3N0CS44</accession>
<gene>
    <name evidence="1" type="ORF">EFK50_01220</name>
</gene>
<dbReference type="EMBL" id="RJSE01000001">
    <property type="protein sequence ID" value="RNL66277.1"/>
    <property type="molecule type" value="Genomic_DNA"/>
</dbReference>
<reference evidence="1 2" key="1">
    <citation type="submission" date="2018-11" db="EMBL/GenBank/DDBJ databases">
        <authorList>
            <person name="Li F."/>
        </authorList>
    </citation>
    <scope>NUCLEOTIDE SEQUENCE [LARGE SCALE GENOMIC DNA]</scope>
    <source>
        <strain evidence="1 2">Gsoil 097</strain>
    </source>
</reference>
<dbReference type="Proteomes" id="UP000267128">
    <property type="component" value="Unassembled WGS sequence"/>
</dbReference>